<comment type="caution">
    <text evidence="1">The sequence shown here is derived from an EMBL/GenBank/DDBJ whole genome shotgun (WGS) entry which is preliminary data.</text>
</comment>
<gene>
    <name evidence="1" type="ORF">RIB2604_04000060</name>
</gene>
<evidence type="ECO:0000313" key="2">
    <source>
        <dbReference type="Proteomes" id="UP000075230"/>
    </source>
</evidence>
<protein>
    <submittedName>
        <fullName evidence="1">C-14 sterol reductase</fullName>
    </submittedName>
</protein>
<dbReference type="AlphaFoldDB" id="A0A146FZT6"/>
<proteinExistence type="predicted"/>
<dbReference type="Proteomes" id="UP000075230">
    <property type="component" value="Unassembled WGS sequence"/>
</dbReference>
<reference evidence="2" key="2">
    <citation type="submission" date="2016-02" db="EMBL/GenBank/DDBJ databases">
        <title>Genome sequencing of Aspergillus luchuensis NBRC 4314.</title>
        <authorList>
            <person name="Yamada O."/>
        </authorList>
    </citation>
    <scope>NUCLEOTIDE SEQUENCE [LARGE SCALE GENOMIC DNA]</scope>
    <source>
        <strain evidence="2">RIB 2604</strain>
    </source>
</reference>
<reference evidence="1 2" key="1">
    <citation type="journal article" date="2016" name="DNA Res.">
        <title>Genome sequence of Aspergillus luchuensis NBRC 4314.</title>
        <authorList>
            <person name="Yamada O."/>
            <person name="Machida M."/>
            <person name="Hosoyama A."/>
            <person name="Goto M."/>
            <person name="Takahashi T."/>
            <person name="Futagami T."/>
            <person name="Yamagata Y."/>
            <person name="Takeuchi M."/>
            <person name="Kobayashi T."/>
            <person name="Koike H."/>
            <person name="Abe K."/>
            <person name="Asai K."/>
            <person name="Arita M."/>
            <person name="Fujita N."/>
            <person name="Fukuda K."/>
            <person name="Higa K."/>
            <person name="Horikawa H."/>
            <person name="Ishikawa T."/>
            <person name="Jinno K."/>
            <person name="Kato Y."/>
            <person name="Kirimura K."/>
            <person name="Mizutani O."/>
            <person name="Nakasone K."/>
            <person name="Sano M."/>
            <person name="Shiraishi Y."/>
            <person name="Tsukahara M."/>
            <person name="Gomi K."/>
        </authorList>
    </citation>
    <scope>NUCLEOTIDE SEQUENCE [LARGE SCALE GENOMIC DNA]</scope>
    <source>
        <strain evidence="1 2">RIB 2604</strain>
    </source>
</reference>
<organism evidence="1 2">
    <name type="scientific">Aspergillus kawachii</name>
    <name type="common">White koji mold</name>
    <name type="synonym">Aspergillus awamori var. kawachi</name>
    <dbReference type="NCBI Taxonomy" id="1069201"/>
    <lineage>
        <taxon>Eukaryota</taxon>
        <taxon>Fungi</taxon>
        <taxon>Dikarya</taxon>
        <taxon>Ascomycota</taxon>
        <taxon>Pezizomycotina</taxon>
        <taxon>Eurotiomycetes</taxon>
        <taxon>Eurotiomycetidae</taxon>
        <taxon>Eurotiales</taxon>
        <taxon>Aspergillaceae</taxon>
        <taxon>Aspergillus</taxon>
        <taxon>Aspergillus subgen. Circumdati</taxon>
    </lineage>
</organism>
<sequence length="91" mass="9690">MVPCFRISILDNITAAAGPDGKFTSERRPGFCVPIGGDGSNSVVLGMPTLFTSENFNQDNFSGCGNWVNRVPVTFLPHARAESAVALFIQG</sequence>
<name>A0A146FZT6_ASPKA</name>
<evidence type="ECO:0000313" key="1">
    <source>
        <dbReference type="EMBL" id="GAT31160.1"/>
    </source>
</evidence>
<dbReference type="EMBL" id="BCWF01000039">
    <property type="protein sequence ID" value="GAT31160.1"/>
    <property type="molecule type" value="Genomic_DNA"/>
</dbReference>
<accession>A0A146FZT6</accession>